<keyword evidence="4" id="KW-1185">Reference proteome</keyword>
<dbReference type="InterPro" id="IPR009597">
    <property type="entry name" value="DUF1206"/>
</dbReference>
<feature type="transmembrane region" description="Helical" evidence="1">
    <location>
        <begin position="150"/>
        <end position="171"/>
    </location>
</feature>
<reference evidence="3 4" key="1">
    <citation type="submission" date="2022-04" db="EMBL/GenBank/DDBJ databases">
        <title>Spirosoma sp. strain RP8 genome sequencing and assembly.</title>
        <authorList>
            <person name="Jung Y."/>
        </authorList>
    </citation>
    <scope>NUCLEOTIDE SEQUENCE [LARGE SCALE GENOMIC DNA]</scope>
    <source>
        <strain evidence="3 4">RP8</strain>
    </source>
</reference>
<evidence type="ECO:0000313" key="4">
    <source>
        <dbReference type="Proteomes" id="UP001202180"/>
    </source>
</evidence>
<accession>A0ABT0HMY0</accession>
<feature type="domain" description="DUF1206" evidence="2">
    <location>
        <begin position="22"/>
        <end position="85"/>
    </location>
</feature>
<evidence type="ECO:0000313" key="3">
    <source>
        <dbReference type="EMBL" id="MCK8493521.1"/>
    </source>
</evidence>
<proteinExistence type="predicted"/>
<feature type="transmembrane region" description="Helical" evidence="1">
    <location>
        <begin position="21"/>
        <end position="42"/>
    </location>
</feature>
<feature type="transmembrane region" description="Helical" evidence="1">
    <location>
        <begin position="104"/>
        <end position="125"/>
    </location>
</feature>
<feature type="transmembrane region" description="Helical" evidence="1">
    <location>
        <begin position="62"/>
        <end position="84"/>
    </location>
</feature>
<evidence type="ECO:0000259" key="2">
    <source>
        <dbReference type="Pfam" id="PF06724"/>
    </source>
</evidence>
<protein>
    <submittedName>
        <fullName evidence="3">DUF1206 domain-containing protein</fullName>
    </submittedName>
</protein>
<dbReference type="Proteomes" id="UP001202180">
    <property type="component" value="Unassembled WGS sequence"/>
</dbReference>
<gene>
    <name evidence="3" type="ORF">M0L20_16760</name>
</gene>
<dbReference type="EMBL" id="JALPRF010000003">
    <property type="protein sequence ID" value="MCK8493521.1"/>
    <property type="molecule type" value="Genomic_DNA"/>
</dbReference>
<feature type="transmembrane region" description="Helical" evidence="1">
    <location>
        <begin position="243"/>
        <end position="267"/>
    </location>
</feature>
<evidence type="ECO:0000256" key="1">
    <source>
        <dbReference type="SAM" id="Phobius"/>
    </source>
</evidence>
<keyword evidence="1" id="KW-0812">Transmembrane</keyword>
<dbReference type="RefSeq" id="WP_232562122.1">
    <property type="nucleotide sequence ID" value="NZ_JALPRF010000003.1"/>
</dbReference>
<feature type="domain" description="DUF1206" evidence="2">
    <location>
        <begin position="106"/>
        <end position="171"/>
    </location>
</feature>
<keyword evidence="1" id="KW-0472">Membrane</keyword>
<name>A0ABT0HMY0_9BACT</name>
<comment type="caution">
    <text evidence="3">The sequence shown here is derived from an EMBL/GenBank/DDBJ whole genome shotgun (WGS) entry which is preliminary data.</text>
</comment>
<dbReference type="Pfam" id="PF06724">
    <property type="entry name" value="DUF1206"/>
    <property type="match status" value="2"/>
</dbReference>
<keyword evidence="1" id="KW-1133">Transmembrane helix</keyword>
<feature type="transmembrane region" description="Helical" evidence="1">
    <location>
        <begin position="191"/>
        <end position="215"/>
    </location>
</feature>
<organism evidence="3 4">
    <name type="scientific">Spirosoma liriopis</name>
    <dbReference type="NCBI Taxonomy" id="2937440"/>
    <lineage>
        <taxon>Bacteria</taxon>
        <taxon>Pseudomonadati</taxon>
        <taxon>Bacteroidota</taxon>
        <taxon>Cytophagia</taxon>
        <taxon>Cytophagales</taxon>
        <taxon>Cytophagaceae</taxon>
        <taxon>Spirosoma</taxon>
    </lineage>
</organism>
<sequence>MIATETIKQRSLQGIERLAKASYIAKAVFYGSIAVFTAKFAFGERNADPSRKQVLEQLTISPFGKVLIAFIAVALAGHTLWRLFEIWNDPYKKGNGPGGWLYRLNYTLSAITYGGLGFTAVKLLLGKGSGDDNQKQIWVAKLLQIEGGDWLVILVGSIFITWAGIQFYKGLSGCVYKGLQLEGVNRIGKGFLWLCGLVGFLTVGSTLAGTGWYLIKGALAKDPHWVKNMDDIIKAVKTLPGGWGLQLGVATGFLLMGCFMLAMARYFPVKTIE</sequence>